<dbReference type="Pfam" id="PF04542">
    <property type="entry name" value="Sigma70_r2"/>
    <property type="match status" value="1"/>
</dbReference>
<dbReference type="Pfam" id="PF04545">
    <property type="entry name" value="Sigma70_r4"/>
    <property type="match status" value="1"/>
</dbReference>
<gene>
    <name evidence="7" type="ORF">EQM13_02920</name>
</gene>
<evidence type="ECO:0000256" key="4">
    <source>
        <dbReference type="ARBA" id="ARBA00023163"/>
    </source>
</evidence>
<feature type="domain" description="RNA polymerase sigma-70 region 4" evidence="6">
    <location>
        <begin position="137"/>
        <end position="186"/>
    </location>
</feature>
<evidence type="ECO:0000256" key="3">
    <source>
        <dbReference type="ARBA" id="ARBA00023125"/>
    </source>
</evidence>
<dbReference type="GO" id="GO:0003677">
    <property type="term" value="F:DNA binding"/>
    <property type="evidence" value="ECO:0007669"/>
    <property type="project" value="UniProtKB-KW"/>
</dbReference>
<reference evidence="8" key="1">
    <citation type="submission" date="2019-01" db="EMBL/GenBank/DDBJ databases">
        <title>Draft genomes of a novel of Sporanaerobacter strains.</title>
        <authorList>
            <person name="Ma S."/>
        </authorList>
    </citation>
    <scope>NUCLEOTIDE SEQUENCE [LARGE SCALE GENOMIC DNA]</scope>
    <source>
        <strain evidence="8">NJN-17</strain>
    </source>
</reference>
<dbReference type="GO" id="GO:0006352">
    <property type="term" value="P:DNA-templated transcription initiation"/>
    <property type="evidence" value="ECO:0007669"/>
    <property type="project" value="InterPro"/>
</dbReference>
<dbReference type="Proteomes" id="UP000287969">
    <property type="component" value="Chromosome"/>
</dbReference>
<dbReference type="GO" id="GO:0016987">
    <property type="term" value="F:sigma factor activity"/>
    <property type="evidence" value="ECO:0007669"/>
    <property type="project" value="UniProtKB-KW"/>
</dbReference>
<feature type="domain" description="RNA polymerase sigma-70 region 2" evidence="5">
    <location>
        <begin position="24"/>
        <end position="90"/>
    </location>
</feature>
<keyword evidence="3" id="KW-0238">DNA-binding</keyword>
<keyword evidence="8" id="KW-1185">Reference proteome</keyword>
<dbReference type="InterPro" id="IPR007630">
    <property type="entry name" value="RNA_pol_sigma70_r4"/>
</dbReference>
<dbReference type="SUPFAM" id="SSF88946">
    <property type="entry name" value="Sigma2 domain of RNA polymerase sigma factors"/>
    <property type="match status" value="1"/>
</dbReference>
<evidence type="ECO:0000256" key="1">
    <source>
        <dbReference type="ARBA" id="ARBA00023015"/>
    </source>
</evidence>
<evidence type="ECO:0000259" key="5">
    <source>
        <dbReference type="Pfam" id="PF04542"/>
    </source>
</evidence>
<dbReference type="PANTHER" id="PTHR30385">
    <property type="entry name" value="SIGMA FACTOR F FLAGELLAR"/>
    <property type="match status" value="1"/>
</dbReference>
<dbReference type="AlphaFoldDB" id="A0A410Q9E2"/>
<dbReference type="InterPro" id="IPR007627">
    <property type="entry name" value="RNA_pol_sigma70_r2"/>
</dbReference>
<evidence type="ECO:0000259" key="6">
    <source>
        <dbReference type="Pfam" id="PF04545"/>
    </source>
</evidence>
<protein>
    <submittedName>
        <fullName evidence="7">Sigma-70 family RNA polymerase sigma factor</fullName>
    </submittedName>
</protein>
<keyword evidence="2" id="KW-0731">Sigma factor</keyword>
<dbReference type="Gene3D" id="1.10.601.10">
    <property type="entry name" value="RNA Polymerase Primary Sigma Factor"/>
    <property type="match status" value="1"/>
</dbReference>
<dbReference type="KEGG" id="spoa:EQM13_02920"/>
<dbReference type="RefSeq" id="WP_071139552.1">
    <property type="nucleotide sequence ID" value="NZ_CP035282.1"/>
</dbReference>
<keyword evidence="4" id="KW-0804">Transcription</keyword>
<evidence type="ECO:0000256" key="2">
    <source>
        <dbReference type="ARBA" id="ARBA00023082"/>
    </source>
</evidence>
<keyword evidence="1" id="KW-0805">Transcription regulation</keyword>
<evidence type="ECO:0000313" key="8">
    <source>
        <dbReference type="Proteomes" id="UP000287969"/>
    </source>
</evidence>
<dbReference type="NCBIfam" id="TIGR02937">
    <property type="entry name" value="sigma70-ECF"/>
    <property type="match status" value="1"/>
</dbReference>
<dbReference type="OrthoDB" id="1707347at2"/>
<dbReference type="EMBL" id="CP035282">
    <property type="protein sequence ID" value="QAT60601.1"/>
    <property type="molecule type" value="Genomic_DNA"/>
</dbReference>
<accession>A0A410Q9E2</accession>
<evidence type="ECO:0000313" key="7">
    <source>
        <dbReference type="EMBL" id="QAT60601.1"/>
    </source>
</evidence>
<name>A0A410Q9E2_9FIRM</name>
<organism evidence="7 8">
    <name type="scientific">Acidilutibacter cellobiosedens</name>
    <dbReference type="NCBI Taxonomy" id="2507161"/>
    <lineage>
        <taxon>Bacteria</taxon>
        <taxon>Bacillati</taxon>
        <taxon>Bacillota</taxon>
        <taxon>Tissierellia</taxon>
        <taxon>Tissierellales</taxon>
        <taxon>Acidilutibacteraceae</taxon>
        <taxon>Acidilutibacter</taxon>
    </lineage>
</organism>
<sequence length="188" mass="22539">MSSYIERLFKSVKDGNDHKKEELLMKLKPLIIKSIRRYCNKFSQYEDLIQQGYEVILKGIDSFDEKRDVNFLGYIKMLLKFHYLKKLKDNYKEKRIFSLNEHIGEEEDEMLDLIPSMDKSPLDKILDKEEKIHLKKAMSILTKRQRDVIFYYYIKNKSISEISDILKISYRTVINTKTTALKKLKKQL</sequence>
<dbReference type="Gene3D" id="1.20.140.160">
    <property type="match status" value="1"/>
</dbReference>
<dbReference type="InterPro" id="IPR013325">
    <property type="entry name" value="RNA_pol_sigma_r2"/>
</dbReference>
<dbReference type="InterPro" id="IPR013324">
    <property type="entry name" value="RNA_pol_sigma_r3/r4-like"/>
</dbReference>
<dbReference type="SUPFAM" id="SSF88659">
    <property type="entry name" value="Sigma3 and sigma4 domains of RNA polymerase sigma factors"/>
    <property type="match status" value="1"/>
</dbReference>
<proteinExistence type="predicted"/>
<dbReference type="InterPro" id="IPR014284">
    <property type="entry name" value="RNA_pol_sigma-70_dom"/>
</dbReference>